<protein>
    <recommendedName>
        <fullName evidence="5">Methyltransferase domain-containing protein</fullName>
    </recommendedName>
</protein>
<keyword evidence="3" id="KW-0808">Transferase</keyword>
<dbReference type="EMBL" id="DAKRPA010000437">
    <property type="protein sequence ID" value="DAZ92391.1"/>
    <property type="molecule type" value="Genomic_DNA"/>
</dbReference>
<dbReference type="InterPro" id="IPR026170">
    <property type="entry name" value="FAM173A/B"/>
</dbReference>
<evidence type="ECO:0000256" key="3">
    <source>
        <dbReference type="ARBA" id="ARBA00022679"/>
    </source>
</evidence>
<dbReference type="PANTHER" id="PTHR13610:SF11">
    <property type="entry name" value="METHYLTRANSFERASE DOMAIN-CONTAINING PROTEIN"/>
    <property type="match status" value="1"/>
</dbReference>
<gene>
    <name evidence="6" type="ORF">N0F65_003774</name>
</gene>
<dbReference type="GO" id="GO:0016279">
    <property type="term" value="F:protein-lysine N-methyltransferase activity"/>
    <property type="evidence" value="ECO:0007669"/>
    <property type="project" value="InterPro"/>
</dbReference>
<evidence type="ECO:0000313" key="7">
    <source>
        <dbReference type="Proteomes" id="UP001146120"/>
    </source>
</evidence>
<evidence type="ECO:0000256" key="4">
    <source>
        <dbReference type="ARBA" id="ARBA00022691"/>
    </source>
</evidence>
<dbReference type="CDD" id="cd02440">
    <property type="entry name" value="AdoMet_MTases"/>
    <property type="match status" value="1"/>
</dbReference>
<comment type="similarity">
    <text evidence="1">Belongs to the ANT/ATPSC lysine N-methyltransferase family.</text>
</comment>
<dbReference type="GO" id="GO:0032259">
    <property type="term" value="P:methylation"/>
    <property type="evidence" value="ECO:0007669"/>
    <property type="project" value="UniProtKB-KW"/>
</dbReference>
<reference evidence="6" key="2">
    <citation type="journal article" date="2023" name="Microbiol Resour">
        <title>Decontamination and Annotation of the Draft Genome Sequence of the Oomycete Lagenidium giganteum ARSEF 373.</title>
        <authorList>
            <person name="Morgan W.R."/>
            <person name="Tartar A."/>
        </authorList>
    </citation>
    <scope>NUCLEOTIDE SEQUENCE</scope>
    <source>
        <strain evidence="6">ARSEF 373</strain>
    </source>
</reference>
<comment type="caution">
    <text evidence="6">The sequence shown here is derived from an EMBL/GenBank/DDBJ whole genome shotgun (WGS) entry which is preliminary data.</text>
</comment>
<dbReference type="InterPro" id="IPR029063">
    <property type="entry name" value="SAM-dependent_MTases_sf"/>
</dbReference>
<name>A0AAV2YF12_9STRA</name>
<dbReference type="AlphaFoldDB" id="A0AAV2YF12"/>
<evidence type="ECO:0000256" key="2">
    <source>
        <dbReference type="ARBA" id="ARBA00022603"/>
    </source>
</evidence>
<dbReference type="SUPFAM" id="SSF53335">
    <property type="entry name" value="S-adenosyl-L-methionine-dependent methyltransferases"/>
    <property type="match status" value="1"/>
</dbReference>
<dbReference type="PANTHER" id="PTHR13610">
    <property type="entry name" value="METHYLTRANSFERASE DOMAIN-CONTAINING PROTEIN"/>
    <property type="match status" value="1"/>
</dbReference>
<accession>A0AAV2YF12</accession>
<keyword evidence="4" id="KW-0949">S-adenosyl-L-methionine</keyword>
<reference evidence="6" key="1">
    <citation type="submission" date="2022-11" db="EMBL/GenBank/DDBJ databases">
        <authorList>
            <person name="Morgan W.R."/>
            <person name="Tartar A."/>
        </authorList>
    </citation>
    <scope>NUCLEOTIDE SEQUENCE</scope>
    <source>
        <strain evidence="6">ARSEF 373</strain>
    </source>
</reference>
<organism evidence="6 7">
    <name type="scientific">Lagenidium giganteum</name>
    <dbReference type="NCBI Taxonomy" id="4803"/>
    <lineage>
        <taxon>Eukaryota</taxon>
        <taxon>Sar</taxon>
        <taxon>Stramenopiles</taxon>
        <taxon>Oomycota</taxon>
        <taxon>Peronosporomycetes</taxon>
        <taxon>Pythiales</taxon>
        <taxon>Pythiaceae</taxon>
    </lineage>
</organism>
<dbReference type="Proteomes" id="UP001146120">
    <property type="component" value="Unassembled WGS sequence"/>
</dbReference>
<dbReference type="GO" id="GO:0005739">
    <property type="term" value="C:mitochondrion"/>
    <property type="evidence" value="ECO:0007669"/>
    <property type="project" value="TreeGrafter"/>
</dbReference>
<sequence length="252" mass="27491">MSPSIANIAAKVKTANKSSTLAVLPLVLASVAVTGYARTHTNHMQAVPEHERNQQQHDDAELLHQHVAYPSTSMLAPRKTLHSTPLRVFTRALQLLDAQSHDVLYDIGCGDGRCVIAAAKELGIRAVGIEIDAARAAEAQAAVREAQVEHLVTIRVGNAMEMDFSDATIIFLFLIERGLRLIRPRLEALPRSCRVVTYLYKFPALPFEARHVLQAKESQQDVAFPVFFYRFPTISTAAALPAASAGAESSAQ</sequence>
<keyword evidence="2" id="KW-0489">Methyltransferase</keyword>
<dbReference type="Pfam" id="PF13649">
    <property type="entry name" value="Methyltransf_25"/>
    <property type="match status" value="1"/>
</dbReference>
<dbReference type="InterPro" id="IPR041698">
    <property type="entry name" value="Methyltransf_25"/>
</dbReference>
<evidence type="ECO:0000256" key="1">
    <source>
        <dbReference type="ARBA" id="ARBA00010633"/>
    </source>
</evidence>
<evidence type="ECO:0000259" key="5">
    <source>
        <dbReference type="Pfam" id="PF13649"/>
    </source>
</evidence>
<dbReference type="Gene3D" id="3.40.50.150">
    <property type="entry name" value="Vaccinia Virus protein VP39"/>
    <property type="match status" value="1"/>
</dbReference>
<keyword evidence="7" id="KW-1185">Reference proteome</keyword>
<dbReference type="GO" id="GO:1905706">
    <property type="term" value="P:regulation of mitochondrial ATP synthesis coupled proton transport"/>
    <property type="evidence" value="ECO:0007669"/>
    <property type="project" value="TreeGrafter"/>
</dbReference>
<evidence type="ECO:0000313" key="6">
    <source>
        <dbReference type="EMBL" id="DAZ92391.1"/>
    </source>
</evidence>
<proteinExistence type="inferred from homology"/>
<feature type="domain" description="Methyltransferase" evidence="5">
    <location>
        <begin position="106"/>
        <end position="190"/>
    </location>
</feature>